<name>A0A830FYD5_9EURY</name>
<feature type="transmembrane region" description="Helical" evidence="1">
    <location>
        <begin position="21"/>
        <end position="46"/>
    </location>
</feature>
<dbReference type="EMBL" id="JAGGKO010000001">
    <property type="protein sequence ID" value="MBP1953273.1"/>
    <property type="molecule type" value="Genomic_DNA"/>
</dbReference>
<sequence length="336" mass="37118">MSTGDTTKRIPKSLGTEAQLFGTYTLGDVAIGLLPGVVVLLVLQVVVDPATTVARYRVQSVTLPLVACAIGVGALFVYLTPPYTTSIDWLTTFAGFHGRGREHDYESAKTLTGLEEAHLDDDVLERRDGALVGMVQVTPPSMALATDEEWRATAAAFQSVLDTVVEFPIQLFSTTQEFPTADYVAHYERRLDDPDVKANPRLAALIEHYVAWYTKELAARRMTIRDHYVVVPITPEEVQFEHESLLQQLAAIPVVGVLLRAWFAPPLVDEYTTMVAALDERLRHVERGLHEIEGCTAARVPADEMLSVVASFWHGEPRADGMAARLRTRPLVGGRR</sequence>
<dbReference type="OrthoDB" id="299650at2157"/>
<dbReference type="AlphaFoldDB" id="A0A830FYD5"/>
<evidence type="ECO:0008006" key="7">
    <source>
        <dbReference type="Google" id="ProtNLM"/>
    </source>
</evidence>
<keyword evidence="1" id="KW-0812">Transmembrane</keyword>
<feature type="domain" description="TraC-like" evidence="3">
    <location>
        <begin position="116"/>
        <end position="315"/>
    </location>
</feature>
<dbReference type="Pfam" id="PF26593">
    <property type="entry name" value="TraC-like"/>
    <property type="match status" value="1"/>
</dbReference>
<dbReference type="Proteomes" id="UP000765891">
    <property type="component" value="Unassembled WGS sequence"/>
</dbReference>
<dbReference type="InterPro" id="IPR058597">
    <property type="entry name" value="PrgI-like_dom"/>
</dbReference>
<proteinExistence type="predicted"/>
<protein>
    <recommendedName>
        <fullName evidence="7">PrgI family protein</fullName>
    </recommendedName>
</protein>
<accession>A0A830FYD5</accession>
<evidence type="ECO:0000313" key="5">
    <source>
        <dbReference type="EMBL" id="MBP1953273.1"/>
    </source>
</evidence>
<evidence type="ECO:0000313" key="4">
    <source>
        <dbReference type="EMBL" id="GGM66545.1"/>
    </source>
</evidence>
<feature type="domain" description="PrgI-like" evidence="2">
    <location>
        <begin position="19"/>
        <end position="103"/>
    </location>
</feature>
<reference evidence="4" key="2">
    <citation type="submission" date="2020-09" db="EMBL/GenBank/DDBJ databases">
        <authorList>
            <person name="Sun Q."/>
            <person name="Ohkuma M."/>
        </authorList>
    </citation>
    <scope>NUCLEOTIDE SEQUENCE</scope>
    <source>
        <strain evidence="4">JCM 16108</strain>
    </source>
</reference>
<evidence type="ECO:0000313" key="6">
    <source>
        <dbReference type="Proteomes" id="UP000614609"/>
    </source>
</evidence>
<dbReference type="RefSeq" id="WP_188871651.1">
    <property type="nucleotide sequence ID" value="NZ_BMOO01000003.1"/>
</dbReference>
<evidence type="ECO:0000259" key="3">
    <source>
        <dbReference type="Pfam" id="PF26593"/>
    </source>
</evidence>
<evidence type="ECO:0000256" key="1">
    <source>
        <dbReference type="SAM" id="Phobius"/>
    </source>
</evidence>
<organism evidence="4 6">
    <name type="scientific">Halarchaeum rubridurum</name>
    <dbReference type="NCBI Taxonomy" id="489911"/>
    <lineage>
        <taxon>Archaea</taxon>
        <taxon>Methanobacteriati</taxon>
        <taxon>Methanobacteriota</taxon>
        <taxon>Stenosarchaea group</taxon>
        <taxon>Halobacteria</taxon>
        <taxon>Halobacteriales</taxon>
        <taxon>Halobacteriaceae</taxon>
    </lineage>
</organism>
<feature type="transmembrane region" description="Helical" evidence="1">
    <location>
        <begin position="58"/>
        <end position="79"/>
    </location>
</feature>
<keyword evidence="1" id="KW-1133">Transmembrane helix</keyword>
<keyword evidence="1" id="KW-0472">Membrane</keyword>
<evidence type="ECO:0000259" key="2">
    <source>
        <dbReference type="Pfam" id="PF26592"/>
    </source>
</evidence>
<dbReference type="InterPro" id="IPR058596">
    <property type="entry name" value="TraC-like_dom"/>
</dbReference>
<reference evidence="5" key="3">
    <citation type="submission" date="2021-03" db="EMBL/GenBank/DDBJ databases">
        <title>Genomic Encyclopedia of Type Strains, Phase IV (KMG-IV): sequencing the most valuable type-strain genomes for metagenomic binning, comparative biology and taxonomic classification.</title>
        <authorList>
            <person name="Goeker M."/>
        </authorList>
    </citation>
    <scope>NUCLEOTIDE SEQUENCE</scope>
    <source>
        <strain evidence="5">DSM 22443</strain>
    </source>
</reference>
<reference evidence="4" key="1">
    <citation type="journal article" date="2014" name="Int. J. Syst. Evol. Microbiol.">
        <title>Complete genome sequence of Corynebacterium casei LMG S-19264T (=DSM 44701T), isolated from a smear-ripened cheese.</title>
        <authorList>
            <consortium name="US DOE Joint Genome Institute (JGI-PGF)"/>
            <person name="Walter F."/>
            <person name="Albersmeier A."/>
            <person name="Kalinowski J."/>
            <person name="Ruckert C."/>
        </authorList>
    </citation>
    <scope>NUCLEOTIDE SEQUENCE</scope>
    <source>
        <strain evidence="4">JCM 16108</strain>
    </source>
</reference>
<dbReference type="EMBL" id="BMOO01000003">
    <property type="protein sequence ID" value="GGM66545.1"/>
    <property type="molecule type" value="Genomic_DNA"/>
</dbReference>
<dbReference type="Proteomes" id="UP000614609">
    <property type="component" value="Unassembled WGS sequence"/>
</dbReference>
<gene>
    <name evidence="4" type="ORF">GCM10009017_15810</name>
    <name evidence="5" type="ORF">J2752_000154</name>
</gene>
<keyword evidence="6" id="KW-1185">Reference proteome</keyword>
<comment type="caution">
    <text evidence="4">The sequence shown here is derived from an EMBL/GenBank/DDBJ whole genome shotgun (WGS) entry which is preliminary data.</text>
</comment>
<dbReference type="Pfam" id="PF26592">
    <property type="entry name" value="PrgI_like"/>
    <property type="match status" value="1"/>
</dbReference>